<evidence type="ECO:0000313" key="2">
    <source>
        <dbReference type="EMBL" id="PNY04165.1"/>
    </source>
</evidence>
<proteinExistence type="predicted"/>
<reference evidence="2 3" key="1">
    <citation type="journal article" date="2014" name="Am. J. Bot.">
        <title>Genome assembly and annotation for red clover (Trifolium pratense; Fabaceae).</title>
        <authorList>
            <person name="Istvanek J."/>
            <person name="Jaros M."/>
            <person name="Krenek A."/>
            <person name="Repkova J."/>
        </authorList>
    </citation>
    <scope>NUCLEOTIDE SEQUENCE [LARGE SCALE GENOMIC DNA]</scope>
    <source>
        <strain evidence="3">cv. Tatra</strain>
        <tissue evidence="2">Young leaves</tissue>
    </source>
</reference>
<dbReference type="AlphaFoldDB" id="A0A2K3NMA4"/>
<accession>A0A2K3NMA4</accession>
<comment type="caution">
    <text evidence="2">The sequence shown here is derived from an EMBL/GenBank/DDBJ whole genome shotgun (WGS) entry which is preliminary data.</text>
</comment>
<name>A0A2K3NMA4_TRIPR</name>
<gene>
    <name evidence="2" type="ORF">L195_g000580</name>
</gene>
<protein>
    <submittedName>
        <fullName evidence="2">Uncharacterized protein</fullName>
    </submittedName>
</protein>
<evidence type="ECO:0000313" key="3">
    <source>
        <dbReference type="Proteomes" id="UP000236291"/>
    </source>
</evidence>
<dbReference type="EMBL" id="ASHM01000210">
    <property type="protein sequence ID" value="PNY04165.1"/>
    <property type="molecule type" value="Genomic_DNA"/>
</dbReference>
<feature type="compositionally biased region" description="Polar residues" evidence="1">
    <location>
        <begin position="1"/>
        <end position="27"/>
    </location>
</feature>
<dbReference type="Proteomes" id="UP000236291">
    <property type="component" value="Unassembled WGS sequence"/>
</dbReference>
<feature type="region of interest" description="Disordered" evidence="1">
    <location>
        <begin position="47"/>
        <end position="79"/>
    </location>
</feature>
<feature type="compositionally biased region" description="Polar residues" evidence="1">
    <location>
        <begin position="47"/>
        <end position="56"/>
    </location>
</feature>
<organism evidence="2 3">
    <name type="scientific">Trifolium pratense</name>
    <name type="common">Red clover</name>
    <dbReference type="NCBI Taxonomy" id="57577"/>
    <lineage>
        <taxon>Eukaryota</taxon>
        <taxon>Viridiplantae</taxon>
        <taxon>Streptophyta</taxon>
        <taxon>Embryophyta</taxon>
        <taxon>Tracheophyta</taxon>
        <taxon>Spermatophyta</taxon>
        <taxon>Magnoliopsida</taxon>
        <taxon>eudicotyledons</taxon>
        <taxon>Gunneridae</taxon>
        <taxon>Pentapetalae</taxon>
        <taxon>rosids</taxon>
        <taxon>fabids</taxon>
        <taxon>Fabales</taxon>
        <taxon>Fabaceae</taxon>
        <taxon>Papilionoideae</taxon>
        <taxon>50 kb inversion clade</taxon>
        <taxon>NPAAA clade</taxon>
        <taxon>Hologalegina</taxon>
        <taxon>IRL clade</taxon>
        <taxon>Trifolieae</taxon>
        <taxon>Trifolium</taxon>
    </lineage>
</organism>
<evidence type="ECO:0000256" key="1">
    <source>
        <dbReference type="SAM" id="MobiDB-lite"/>
    </source>
</evidence>
<feature type="region of interest" description="Disordered" evidence="1">
    <location>
        <begin position="1"/>
        <end position="33"/>
    </location>
</feature>
<reference evidence="2 3" key="2">
    <citation type="journal article" date="2017" name="Front. Plant Sci.">
        <title>Gene Classification and Mining of Molecular Markers Useful in Red Clover (Trifolium pratense) Breeding.</title>
        <authorList>
            <person name="Istvanek J."/>
            <person name="Dluhosova J."/>
            <person name="Dluhos P."/>
            <person name="Patkova L."/>
            <person name="Nedelnik J."/>
            <person name="Repkova J."/>
        </authorList>
    </citation>
    <scope>NUCLEOTIDE SEQUENCE [LARGE SCALE GENOMIC DNA]</scope>
    <source>
        <strain evidence="3">cv. Tatra</strain>
        <tissue evidence="2">Young leaves</tissue>
    </source>
</reference>
<sequence length="79" mass="8778">MTAARISQTSSGNLNLNSASKCANSASERPGCTSMPELWSWVITLSSTEENENNPLRSRKEEEDEDVVARVNNRHRPDT</sequence>